<organism evidence="7 8">
    <name type="scientific">Nocardioides caricicola</name>
    <dbReference type="NCBI Taxonomy" id="634770"/>
    <lineage>
        <taxon>Bacteria</taxon>
        <taxon>Bacillati</taxon>
        <taxon>Actinomycetota</taxon>
        <taxon>Actinomycetes</taxon>
        <taxon>Propionibacteriales</taxon>
        <taxon>Nocardioidaceae</taxon>
        <taxon>Nocardioides</taxon>
    </lineage>
</organism>
<evidence type="ECO:0000313" key="7">
    <source>
        <dbReference type="EMBL" id="MFC5494575.1"/>
    </source>
</evidence>
<feature type="transmembrane region" description="Helical" evidence="6">
    <location>
        <begin position="352"/>
        <end position="371"/>
    </location>
</feature>
<evidence type="ECO:0000313" key="8">
    <source>
        <dbReference type="Proteomes" id="UP001595956"/>
    </source>
</evidence>
<dbReference type="Pfam" id="PF07690">
    <property type="entry name" value="MFS_1"/>
    <property type="match status" value="1"/>
</dbReference>
<gene>
    <name evidence="7" type="ORF">ACFPKY_15775</name>
</gene>
<evidence type="ECO:0000256" key="6">
    <source>
        <dbReference type="SAM" id="Phobius"/>
    </source>
</evidence>
<keyword evidence="2" id="KW-1003">Cell membrane</keyword>
<feature type="transmembrane region" description="Helical" evidence="6">
    <location>
        <begin position="102"/>
        <end position="131"/>
    </location>
</feature>
<feature type="transmembrane region" description="Helical" evidence="6">
    <location>
        <begin position="143"/>
        <end position="164"/>
    </location>
</feature>
<reference evidence="8" key="1">
    <citation type="journal article" date="2019" name="Int. J. Syst. Evol. Microbiol.">
        <title>The Global Catalogue of Microorganisms (GCM) 10K type strain sequencing project: providing services to taxonomists for standard genome sequencing and annotation.</title>
        <authorList>
            <consortium name="The Broad Institute Genomics Platform"/>
            <consortium name="The Broad Institute Genome Sequencing Center for Infectious Disease"/>
            <person name="Wu L."/>
            <person name="Ma J."/>
        </authorList>
    </citation>
    <scope>NUCLEOTIDE SEQUENCE [LARGE SCALE GENOMIC DNA]</scope>
    <source>
        <strain evidence="8">KACC 13778</strain>
    </source>
</reference>
<keyword evidence="4 6" id="KW-1133">Transmembrane helix</keyword>
<comment type="caution">
    <text evidence="7">The sequence shown here is derived from an EMBL/GenBank/DDBJ whole genome shotgun (WGS) entry which is preliminary data.</text>
</comment>
<feature type="transmembrane region" description="Helical" evidence="6">
    <location>
        <begin position="282"/>
        <end position="304"/>
    </location>
</feature>
<feature type="transmembrane region" description="Helical" evidence="6">
    <location>
        <begin position="222"/>
        <end position="245"/>
    </location>
</feature>
<comment type="subcellular location">
    <subcellularLocation>
        <location evidence="1">Cell membrane</location>
        <topology evidence="1">Multi-pass membrane protein</topology>
    </subcellularLocation>
</comment>
<evidence type="ECO:0000256" key="3">
    <source>
        <dbReference type="ARBA" id="ARBA00022692"/>
    </source>
</evidence>
<dbReference type="Proteomes" id="UP001595956">
    <property type="component" value="Unassembled WGS sequence"/>
</dbReference>
<dbReference type="InterPro" id="IPR036259">
    <property type="entry name" value="MFS_trans_sf"/>
</dbReference>
<feature type="transmembrane region" description="Helical" evidence="6">
    <location>
        <begin position="44"/>
        <end position="68"/>
    </location>
</feature>
<evidence type="ECO:0000256" key="1">
    <source>
        <dbReference type="ARBA" id="ARBA00004651"/>
    </source>
</evidence>
<keyword evidence="5 6" id="KW-0472">Membrane</keyword>
<name>A0ABW0N3S1_9ACTN</name>
<protein>
    <submittedName>
        <fullName evidence="7">MFS transporter</fullName>
    </submittedName>
</protein>
<evidence type="ECO:0000256" key="4">
    <source>
        <dbReference type="ARBA" id="ARBA00022989"/>
    </source>
</evidence>
<accession>A0ABW0N3S1</accession>
<feature type="transmembrane region" description="Helical" evidence="6">
    <location>
        <begin position="310"/>
        <end position="331"/>
    </location>
</feature>
<proteinExistence type="predicted"/>
<feature type="transmembrane region" description="Helical" evidence="6">
    <location>
        <begin position="75"/>
        <end position="96"/>
    </location>
</feature>
<feature type="transmembrane region" description="Helical" evidence="6">
    <location>
        <begin position="377"/>
        <end position="396"/>
    </location>
</feature>
<dbReference type="PANTHER" id="PTHR23513">
    <property type="entry name" value="INTEGRAL MEMBRANE EFFLUX PROTEIN-RELATED"/>
    <property type="match status" value="1"/>
</dbReference>
<dbReference type="Gene3D" id="1.20.1250.20">
    <property type="entry name" value="MFS general substrate transporter like domains"/>
    <property type="match status" value="1"/>
</dbReference>
<dbReference type="PANTHER" id="PTHR23513:SF6">
    <property type="entry name" value="MAJOR FACILITATOR SUPERFAMILY ASSOCIATED DOMAIN-CONTAINING PROTEIN"/>
    <property type="match status" value="1"/>
</dbReference>
<keyword evidence="3 6" id="KW-0812">Transmembrane</keyword>
<sequence>MFNTVQSFSPAFRRFALSRVLVWSGAATSLVALPVLVYDLTGSATATAALAALEAAPYLAFGLVAGAWGDRFTRAWTLTGAGLASAALLASVPIAAQVSTLHVAHVLAVATAVGILGVFADAAAFGSITTLVDRGELAGAQGLLTTVGTLVGVAGPAVGGALLARVGAVHVLWVEVAAYVAGAALLTGLRLGGGVRPAGASLLGSISEGLRFVLREPLVRRLTLCGIGVSLASGGVVGLQVALAVDELGVPLDGHELGLLLAAGACGSAAAGLLAPTVRRRWRAGLVASVGYLAGFAAVCALALSPGWLAAAALLAAWHLVATTVIVNGIVARQTLAPDELQSRVNATARMIAWGGQPLGALLAAALVTVVDVRTTILLLSTALLASALAAWASGLHRLAVSPAS</sequence>
<dbReference type="InterPro" id="IPR011701">
    <property type="entry name" value="MFS"/>
</dbReference>
<dbReference type="RefSeq" id="WP_345170552.1">
    <property type="nucleotide sequence ID" value="NZ_BAABFQ010000001.1"/>
</dbReference>
<feature type="transmembrane region" description="Helical" evidence="6">
    <location>
        <begin position="20"/>
        <end position="38"/>
    </location>
</feature>
<feature type="transmembrane region" description="Helical" evidence="6">
    <location>
        <begin position="257"/>
        <end position="275"/>
    </location>
</feature>
<evidence type="ECO:0000256" key="2">
    <source>
        <dbReference type="ARBA" id="ARBA00022475"/>
    </source>
</evidence>
<evidence type="ECO:0000256" key="5">
    <source>
        <dbReference type="ARBA" id="ARBA00023136"/>
    </source>
</evidence>
<dbReference type="EMBL" id="JBHSMD010000005">
    <property type="protein sequence ID" value="MFC5494575.1"/>
    <property type="molecule type" value="Genomic_DNA"/>
</dbReference>
<dbReference type="SUPFAM" id="SSF103473">
    <property type="entry name" value="MFS general substrate transporter"/>
    <property type="match status" value="1"/>
</dbReference>
<keyword evidence="8" id="KW-1185">Reference proteome</keyword>
<feature type="transmembrane region" description="Helical" evidence="6">
    <location>
        <begin position="170"/>
        <end position="189"/>
    </location>
</feature>